<evidence type="ECO:0000313" key="1">
    <source>
        <dbReference type="EMBL" id="KAJ8982290.1"/>
    </source>
</evidence>
<name>A0ABQ9JVT0_9CUCU</name>
<comment type="caution">
    <text evidence="1">The sequence shown here is derived from an EMBL/GenBank/DDBJ whole genome shotgun (WGS) entry which is preliminary data.</text>
</comment>
<organism evidence="1 2">
    <name type="scientific">Molorchus minor</name>
    <dbReference type="NCBI Taxonomy" id="1323400"/>
    <lineage>
        <taxon>Eukaryota</taxon>
        <taxon>Metazoa</taxon>
        <taxon>Ecdysozoa</taxon>
        <taxon>Arthropoda</taxon>
        <taxon>Hexapoda</taxon>
        <taxon>Insecta</taxon>
        <taxon>Pterygota</taxon>
        <taxon>Neoptera</taxon>
        <taxon>Endopterygota</taxon>
        <taxon>Coleoptera</taxon>
        <taxon>Polyphaga</taxon>
        <taxon>Cucujiformia</taxon>
        <taxon>Chrysomeloidea</taxon>
        <taxon>Cerambycidae</taxon>
        <taxon>Lamiinae</taxon>
        <taxon>Monochamini</taxon>
        <taxon>Molorchus</taxon>
    </lineage>
</organism>
<protein>
    <submittedName>
        <fullName evidence="1">Uncharacterized protein</fullName>
    </submittedName>
</protein>
<dbReference type="Proteomes" id="UP001162164">
    <property type="component" value="Unassembled WGS sequence"/>
</dbReference>
<proteinExistence type="predicted"/>
<accession>A0ABQ9JVT0</accession>
<gene>
    <name evidence="1" type="ORF">NQ317_008019</name>
</gene>
<keyword evidence="2" id="KW-1185">Reference proteome</keyword>
<sequence>MNELYSAAQAAVGDPNSRMREIETIKEEFDKQHVTLVGLLATVEDPNLVEDETIRENFEHKYFAVRTIYTTIFEEVSATFPEERKVSLPAAVMPSDLVDDLIETHSSLTTIIPWVVELHFAKLTYAQKFPVPLPRQSRLTNLIIEYAF</sequence>
<dbReference type="EMBL" id="JAPWTJ010000136">
    <property type="protein sequence ID" value="KAJ8982290.1"/>
    <property type="molecule type" value="Genomic_DNA"/>
</dbReference>
<reference evidence="1" key="1">
    <citation type="journal article" date="2023" name="Insect Mol. Biol.">
        <title>Genome sequencing provides insights into the evolution of gene families encoding plant cell wall-degrading enzymes in longhorned beetles.</title>
        <authorList>
            <person name="Shin N.R."/>
            <person name="Okamura Y."/>
            <person name="Kirsch R."/>
            <person name="Pauchet Y."/>
        </authorList>
    </citation>
    <scope>NUCLEOTIDE SEQUENCE</scope>
    <source>
        <strain evidence="1">MMC_N1</strain>
    </source>
</reference>
<evidence type="ECO:0000313" key="2">
    <source>
        <dbReference type="Proteomes" id="UP001162164"/>
    </source>
</evidence>